<dbReference type="EMBL" id="PEZD01000025">
    <property type="protein sequence ID" value="PIS17338.1"/>
    <property type="molecule type" value="Genomic_DNA"/>
</dbReference>
<gene>
    <name evidence="1" type="ORF">COT59_01165</name>
</gene>
<dbReference type="AlphaFoldDB" id="A0A2H0WZF6"/>
<dbReference type="Proteomes" id="UP000229675">
    <property type="component" value="Unassembled WGS sequence"/>
</dbReference>
<organism evidence="1 2">
    <name type="scientific">Candidatus Nealsonbacteria bacterium CG09_land_8_20_14_0_10_42_14</name>
    <dbReference type="NCBI Taxonomy" id="1974707"/>
    <lineage>
        <taxon>Bacteria</taxon>
        <taxon>Candidatus Nealsoniibacteriota</taxon>
    </lineage>
</organism>
<evidence type="ECO:0008006" key="3">
    <source>
        <dbReference type="Google" id="ProtNLM"/>
    </source>
</evidence>
<name>A0A2H0WZF6_9BACT</name>
<protein>
    <recommendedName>
        <fullName evidence="3">PEGA domain-containing protein</fullName>
    </recommendedName>
</protein>
<evidence type="ECO:0000313" key="2">
    <source>
        <dbReference type="Proteomes" id="UP000229675"/>
    </source>
</evidence>
<comment type="caution">
    <text evidence="1">The sequence shown here is derived from an EMBL/GenBank/DDBJ whole genome shotgun (WGS) entry which is preliminary data.</text>
</comment>
<evidence type="ECO:0000313" key="1">
    <source>
        <dbReference type="EMBL" id="PIS17338.1"/>
    </source>
</evidence>
<reference evidence="2" key="1">
    <citation type="submission" date="2017-09" db="EMBL/GenBank/DDBJ databases">
        <title>Depth-based differentiation of microbial function through sediment-hosted aquifers and enrichment of novel symbionts in the deep terrestrial subsurface.</title>
        <authorList>
            <person name="Probst A.J."/>
            <person name="Ladd B."/>
            <person name="Jarett J.K."/>
            <person name="Geller-Mcgrath D.E."/>
            <person name="Sieber C.M.K."/>
            <person name="Emerson J.B."/>
            <person name="Anantharaman K."/>
            <person name="Thomas B.C."/>
            <person name="Malmstrom R."/>
            <person name="Stieglmeier M."/>
            <person name="Klingl A."/>
            <person name="Woyke T."/>
            <person name="Ryan C.M."/>
            <person name="Banfield J.F."/>
        </authorList>
    </citation>
    <scope>NUCLEOTIDE SEQUENCE [LARGE SCALE GENOMIC DNA]</scope>
</reference>
<proteinExistence type="predicted"/>
<sequence>MKKRTRTVLFIICVFFFLLAAPTVVLYSQGYRFDFEKRKITQTGAFYFKASPKSVEVYFDSEHKKTSTITGSLLIENLLPKTYVIEIKKEGYYSWQKNLPVAEKQVTEIKNIVLVPENPTFTIVSQKPEIMSSATSSDKSKLVESNEHEIWILFLKEQTEQPPRKAGDKIFLTRFSEKIGDVFWLTDYYLIFSVGDKIKVAEIDNRDRINIVDLAEFKSPKLSWDQNNKRLYIQSEGKIYVAADLLF</sequence>
<accession>A0A2H0WZF6</accession>